<evidence type="ECO:0000259" key="1">
    <source>
        <dbReference type="PROSITE" id="PS50943"/>
    </source>
</evidence>
<dbReference type="SUPFAM" id="SSF47413">
    <property type="entry name" value="lambda repressor-like DNA-binding domains"/>
    <property type="match status" value="1"/>
</dbReference>
<proteinExistence type="predicted"/>
<organism evidence="2 3">
    <name type="scientific">Aureimonas endophytica</name>
    <dbReference type="NCBI Taxonomy" id="2027858"/>
    <lineage>
        <taxon>Bacteria</taxon>
        <taxon>Pseudomonadati</taxon>
        <taxon>Pseudomonadota</taxon>
        <taxon>Alphaproteobacteria</taxon>
        <taxon>Hyphomicrobiales</taxon>
        <taxon>Aurantimonadaceae</taxon>
        <taxon>Aureimonas</taxon>
    </lineage>
</organism>
<dbReference type="GO" id="GO:0003677">
    <property type="term" value="F:DNA binding"/>
    <property type="evidence" value="ECO:0007669"/>
    <property type="project" value="InterPro"/>
</dbReference>
<dbReference type="PROSITE" id="PS50943">
    <property type="entry name" value="HTH_CROC1"/>
    <property type="match status" value="1"/>
</dbReference>
<protein>
    <recommendedName>
        <fullName evidence="1">HTH cro/C1-type domain-containing protein</fullName>
    </recommendedName>
</protein>
<dbReference type="Proteomes" id="UP000644699">
    <property type="component" value="Unassembled WGS sequence"/>
</dbReference>
<accession>A0A916ZLY3</accession>
<keyword evidence="3" id="KW-1185">Reference proteome</keyword>
<dbReference type="Gene3D" id="1.10.260.40">
    <property type="entry name" value="lambda repressor-like DNA-binding domains"/>
    <property type="match status" value="1"/>
</dbReference>
<comment type="caution">
    <text evidence="2">The sequence shown here is derived from an EMBL/GenBank/DDBJ whole genome shotgun (WGS) entry which is preliminary data.</text>
</comment>
<dbReference type="RefSeq" id="WP_188908497.1">
    <property type="nucleotide sequence ID" value="NZ_BMIQ01000003.1"/>
</dbReference>
<dbReference type="SMART" id="SM00530">
    <property type="entry name" value="HTH_XRE"/>
    <property type="match status" value="1"/>
</dbReference>
<dbReference type="InterPro" id="IPR010982">
    <property type="entry name" value="Lambda_DNA-bd_dom_sf"/>
</dbReference>
<reference evidence="2" key="1">
    <citation type="journal article" date="2014" name="Int. J. Syst. Evol. Microbiol.">
        <title>Complete genome sequence of Corynebacterium casei LMG S-19264T (=DSM 44701T), isolated from a smear-ripened cheese.</title>
        <authorList>
            <consortium name="US DOE Joint Genome Institute (JGI-PGF)"/>
            <person name="Walter F."/>
            <person name="Albersmeier A."/>
            <person name="Kalinowski J."/>
            <person name="Ruckert C."/>
        </authorList>
    </citation>
    <scope>NUCLEOTIDE SEQUENCE</scope>
    <source>
        <strain evidence="2">CGMCC 1.15367</strain>
    </source>
</reference>
<dbReference type="EMBL" id="BMIQ01000003">
    <property type="protein sequence ID" value="GGE03292.1"/>
    <property type="molecule type" value="Genomic_DNA"/>
</dbReference>
<reference evidence="2" key="2">
    <citation type="submission" date="2020-09" db="EMBL/GenBank/DDBJ databases">
        <authorList>
            <person name="Sun Q."/>
            <person name="Zhou Y."/>
        </authorList>
    </citation>
    <scope>NUCLEOTIDE SEQUENCE</scope>
    <source>
        <strain evidence="2">CGMCC 1.15367</strain>
    </source>
</reference>
<gene>
    <name evidence="2" type="ORF">GCM10011390_22690</name>
</gene>
<sequence length="79" mass="8433">MIETYELPNAIVEQMTNGVAAIRAFRRHSQQSITGLSERTGIVSSRLHSLEGGAIPRQDEVKALAAAFGIPARLLTSGA</sequence>
<evidence type="ECO:0000313" key="3">
    <source>
        <dbReference type="Proteomes" id="UP000644699"/>
    </source>
</evidence>
<evidence type="ECO:0000313" key="2">
    <source>
        <dbReference type="EMBL" id="GGE03292.1"/>
    </source>
</evidence>
<dbReference type="InterPro" id="IPR001387">
    <property type="entry name" value="Cro/C1-type_HTH"/>
</dbReference>
<feature type="domain" description="HTH cro/C1-type" evidence="1">
    <location>
        <begin position="22"/>
        <end position="75"/>
    </location>
</feature>
<dbReference type="AlphaFoldDB" id="A0A916ZLY3"/>
<name>A0A916ZLY3_9HYPH</name>